<keyword evidence="3" id="KW-0804">Transcription</keyword>
<dbReference type="Pfam" id="PF12802">
    <property type="entry name" value="MarR_2"/>
    <property type="match status" value="1"/>
</dbReference>
<evidence type="ECO:0000313" key="6">
    <source>
        <dbReference type="Proteomes" id="UP001519294"/>
    </source>
</evidence>
<reference evidence="5 6" key="1">
    <citation type="submission" date="2021-03" db="EMBL/GenBank/DDBJ databases">
        <title>Genomic Encyclopedia of Type Strains, Phase IV (KMG-IV): sequencing the most valuable type-strain genomes for metagenomic binning, comparative biology and taxonomic classification.</title>
        <authorList>
            <person name="Goeker M."/>
        </authorList>
    </citation>
    <scope>NUCLEOTIDE SEQUENCE [LARGE SCALE GENOMIC DNA]</scope>
    <source>
        <strain evidence="5 6">DSM 25790</strain>
    </source>
</reference>
<evidence type="ECO:0000256" key="3">
    <source>
        <dbReference type="ARBA" id="ARBA00023163"/>
    </source>
</evidence>
<protein>
    <submittedName>
        <fullName evidence="5">DNA-binding MarR family transcriptional regulator</fullName>
    </submittedName>
</protein>
<dbReference type="InterPro" id="IPR036388">
    <property type="entry name" value="WH-like_DNA-bd_sf"/>
</dbReference>
<keyword evidence="1" id="KW-0805">Transcription regulation</keyword>
<name>A0ABS4SCK0_9BACI</name>
<comment type="caution">
    <text evidence="5">The sequence shown here is derived from an EMBL/GenBank/DDBJ whole genome shotgun (WGS) entry which is preliminary data.</text>
</comment>
<sequence length="153" mass="18002">MTDQNDYSLILFHFAYKTFINTADEIIEKHGMSRQHHRFLFYISKMPGISVKELLDFLEITKQGSHRTLSKLKEESLIEEAQSKQDKRVKNLYATKKGEELVKVLNKEQNKMLANILNTVGTDWFKVMEAYANQREGFKSIKAKYQLQHEEDL</sequence>
<dbReference type="SUPFAM" id="SSF46785">
    <property type="entry name" value="Winged helix' DNA-binding domain"/>
    <property type="match status" value="1"/>
</dbReference>
<dbReference type="PANTHER" id="PTHR42756">
    <property type="entry name" value="TRANSCRIPTIONAL REGULATOR, MARR"/>
    <property type="match status" value="1"/>
</dbReference>
<dbReference type="SMART" id="SM00347">
    <property type="entry name" value="HTH_MARR"/>
    <property type="match status" value="1"/>
</dbReference>
<evidence type="ECO:0000313" key="5">
    <source>
        <dbReference type="EMBL" id="MBP2258856.1"/>
    </source>
</evidence>
<evidence type="ECO:0000259" key="4">
    <source>
        <dbReference type="PROSITE" id="PS50995"/>
    </source>
</evidence>
<keyword evidence="2 5" id="KW-0238">DNA-binding</keyword>
<evidence type="ECO:0000256" key="1">
    <source>
        <dbReference type="ARBA" id="ARBA00023015"/>
    </source>
</evidence>
<dbReference type="Proteomes" id="UP001519294">
    <property type="component" value="Unassembled WGS sequence"/>
</dbReference>
<feature type="domain" description="HTH marR-type" evidence="4">
    <location>
        <begin position="4"/>
        <end position="147"/>
    </location>
</feature>
<dbReference type="Gene3D" id="1.10.10.10">
    <property type="entry name" value="Winged helix-like DNA-binding domain superfamily/Winged helix DNA-binding domain"/>
    <property type="match status" value="1"/>
</dbReference>
<dbReference type="RefSeq" id="WP_029270748.1">
    <property type="nucleotide sequence ID" value="NZ_JAGIKX010000039.1"/>
</dbReference>
<dbReference type="PANTHER" id="PTHR42756:SF1">
    <property type="entry name" value="TRANSCRIPTIONAL REPRESSOR OF EMRAB OPERON"/>
    <property type="match status" value="1"/>
</dbReference>
<gene>
    <name evidence="5" type="ORF">J2Z81_002841</name>
</gene>
<accession>A0ABS4SCK0</accession>
<dbReference type="GO" id="GO:0003677">
    <property type="term" value="F:DNA binding"/>
    <property type="evidence" value="ECO:0007669"/>
    <property type="project" value="UniProtKB-KW"/>
</dbReference>
<dbReference type="EMBL" id="JAGIKX010000039">
    <property type="protein sequence ID" value="MBP2258856.1"/>
    <property type="molecule type" value="Genomic_DNA"/>
</dbReference>
<evidence type="ECO:0000256" key="2">
    <source>
        <dbReference type="ARBA" id="ARBA00023125"/>
    </source>
</evidence>
<dbReference type="InterPro" id="IPR000835">
    <property type="entry name" value="HTH_MarR-typ"/>
</dbReference>
<organism evidence="5 6">
    <name type="scientific">Virgibacillus alimentarius</name>
    <dbReference type="NCBI Taxonomy" id="698769"/>
    <lineage>
        <taxon>Bacteria</taxon>
        <taxon>Bacillati</taxon>
        <taxon>Bacillota</taxon>
        <taxon>Bacilli</taxon>
        <taxon>Bacillales</taxon>
        <taxon>Bacillaceae</taxon>
        <taxon>Virgibacillus</taxon>
    </lineage>
</organism>
<keyword evidence="6" id="KW-1185">Reference proteome</keyword>
<proteinExistence type="predicted"/>
<dbReference type="InterPro" id="IPR036390">
    <property type="entry name" value="WH_DNA-bd_sf"/>
</dbReference>
<dbReference type="PROSITE" id="PS50995">
    <property type="entry name" value="HTH_MARR_2"/>
    <property type="match status" value="1"/>
</dbReference>